<keyword evidence="1" id="KW-0378">Hydrolase</keyword>
<evidence type="ECO:0000313" key="4">
    <source>
        <dbReference type="EMBL" id="KOO23312.1"/>
    </source>
</evidence>
<dbReference type="EMBL" id="JWZX01003203">
    <property type="protein sequence ID" value="KOO23312.1"/>
    <property type="molecule type" value="Genomic_DNA"/>
</dbReference>
<dbReference type="Proteomes" id="UP000037460">
    <property type="component" value="Unassembled WGS sequence"/>
</dbReference>
<accession>A0A0M0JAC3</accession>
<dbReference type="PROSITE" id="PS50054">
    <property type="entry name" value="TYR_PHOSPHATASE_DUAL"/>
    <property type="match status" value="1"/>
</dbReference>
<protein>
    <submittedName>
        <fullName evidence="4">Protein-tyrosine phosphatase mitochondrial 1</fullName>
    </submittedName>
</protein>
<dbReference type="SUPFAM" id="SSF52799">
    <property type="entry name" value="(Phosphotyrosine protein) phosphatases II"/>
    <property type="match status" value="1"/>
</dbReference>
<dbReference type="InterPro" id="IPR020422">
    <property type="entry name" value="TYR_PHOSPHATASE_DUAL_dom"/>
</dbReference>
<feature type="domain" description="Tyrosine-protein phosphatase" evidence="2">
    <location>
        <begin position="75"/>
        <end position="185"/>
    </location>
</feature>
<dbReference type="InterPro" id="IPR029021">
    <property type="entry name" value="Prot-tyrosine_phosphatase-like"/>
</dbReference>
<gene>
    <name evidence="4" type="ORF">Ctob_000204</name>
</gene>
<organism evidence="4 5">
    <name type="scientific">Chrysochromulina tobinii</name>
    <dbReference type="NCBI Taxonomy" id="1460289"/>
    <lineage>
        <taxon>Eukaryota</taxon>
        <taxon>Haptista</taxon>
        <taxon>Haptophyta</taxon>
        <taxon>Prymnesiophyceae</taxon>
        <taxon>Prymnesiales</taxon>
        <taxon>Chrysochromulinaceae</taxon>
        <taxon>Chrysochromulina</taxon>
    </lineage>
</organism>
<evidence type="ECO:0000259" key="3">
    <source>
        <dbReference type="PROSITE" id="PS50056"/>
    </source>
</evidence>
<dbReference type="InterPro" id="IPR057023">
    <property type="entry name" value="PTP-SAK"/>
</dbReference>
<dbReference type="PANTHER" id="PTHR46712">
    <property type="entry name" value="PHOSPHATIDYLGLYCEROPHOSPHATASE AND PROTEIN-TYROSINE PHOSPHATASE 1"/>
    <property type="match status" value="1"/>
</dbReference>
<proteinExistence type="predicted"/>
<dbReference type="Gene3D" id="3.90.190.10">
    <property type="entry name" value="Protein tyrosine phosphatase superfamily"/>
    <property type="match status" value="1"/>
</dbReference>
<dbReference type="GO" id="GO:0008962">
    <property type="term" value="F:phosphatidylglycerophosphatase activity"/>
    <property type="evidence" value="ECO:0007669"/>
    <property type="project" value="TreeGrafter"/>
</dbReference>
<dbReference type="GO" id="GO:0004721">
    <property type="term" value="F:phosphoprotein phosphatase activity"/>
    <property type="evidence" value="ECO:0007669"/>
    <property type="project" value="InterPro"/>
</dbReference>
<sequence length="185" mass="21109">MGGGELMAATAAKSALKWLLSILTAPLWFFDRVDKEAFILSLPLGFRRRMLKVMFWPTLAWTILLHRAMPDQRRWYDRVDSRVIIGALPLRRHLDTLARVEHVTGLINFCDEWEGHADYPRLGMRQLRLPTLDYCAPTTQQLEAGLDFIRRQPPGGSVYVHCKAGRGRAGTMLMAYLMDENGSAH</sequence>
<keyword evidence="5" id="KW-1185">Reference proteome</keyword>
<dbReference type="PANTHER" id="PTHR46712:SF1">
    <property type="entry name" value="PHOSPHATIDYLGLYCEROPHOSPHATASE AND PROTEIN-TYROSINE PHOSPHATASE 1"/>
    <property type="match status" value="1"/>
</dbReference>
<reference evidence="5" key="1">
    <citation type="journal article" date="2015" name="PLoS Genet.">
        <title>Genome Sequence and Transcriptome Analyses of Chrysochromulina tobin: Metabolic Tools for Enhanced Algal Fitness in the Prominent Order Prymnesiales (Haptophyceae).</title>
        <authorList>
            <person name="Hovde B.T."/>
            <person name="Deodato C.R."/>
            <person name="Hunsperger H.M."/>
            <person name="Ryken S.A."/>
            <person name="Yost W."/>
            <person name="Jha R.K."/>
            <person name="Patterson J."/>
            <person name="Monnat R.J. Jr."/>
            <person name="Barlow S.B."/>
            <person name="Starkenburg S.R."/>
            <person name="Cattolico R.A."/>
        </authorList>
    </citation>
    <scope>NUCLEOTIDE SEQUENCE</scope>
    <source>
        <strain evidence="5">CCMP291</strain>
    </source>
</reference>
<dbReference type="InterPro" id="IPR000387">
    <property type="entry name" value="Tyr_Pase_dom"/>
</dbReference>
<evidence type="ECO:0000259" key="2">
    <source>
        <dbReference type="PROSITE" id="PS50054"/>
    </source>
</evidence>
<feature type="domain" description="Tyrosine specific protein phosphatases" evidence="3">
    <location>
        <begin position="143"/>
        <end position="185"/>
    </location>
</feature>
<dbReference type="AlphaFoldDB" id="A0A0M0JAC3"/>
<evidence type="ECO:0000313" key="5">
    <source>
        <dbReference type="Proteomes" id="UP000037460"/>
    </source>
</evidence>
<name>A0A0M0JAC3_9EUKA</name>
<dbReference type="GO" id="GO:0004439">
    <property type="term" value="F:phosphatidylinositol-4,5-bisphosphate 5-phosphatase activity"/>
    <property type="evidence" value="ECO:0007669"/>
    <property type="project" value="TreeGrafter"/>
</dbReference>
<dbReference type="Pfam" id="PF22784">
    <property type="entry name" value="PTP-SAK"/>
    <property type="match status" value="1"/>
</dbReference>
<dbReference type="PROSITE" id="PS50056">
    <property type="entry name" value="TYR_PHOSPHATASE_2"/>
    <property type="match status" value="1"/>
</dbReference>
<evidence type="ECO:0000256" key="1">
    <source>
        <dbReference type="ARBA" id="ARBA00022801"/>
    </source>
</evidence>
<dbReference type="InterPro" id="IPR042165">
    <property type="entry name" value="PTPMT1"/>
</dbReference>
<dbReference type="OrthoDB" id="273181at2759"/>
<comment type="caution">
    <text evidence="4">The sequence shown here is derived from an EMBL/GenBank/DDBJ whole genome shotgun (WGS) entry which is preliminary data.</text>
</comment>